<proteinExistence type="predicted"/>
<dbReference type="Pfam" id="PF00211">
    <property type="entry name" value="Guanylate_cyc"/>
    <property type="match status" value="2"/>
</dbReference>
<organism evidence="1 2">
    <name type="scientific">Symbiodinium microadriaticum</name>
    <name type="common">Dinoflagellate</name>
    <name type="synonym">Zooxanthella microadriatica</name>
    <dbReference type="NCBI Taxonomy" id="2951"/>
    <lineage>
        <taxon>Eukaryota</taxon>
        <taxon>Sar</taxon>
        <taxon>Alveolata</taxon>
        <taxon>Dinophyceae</taxon>
        <taxon>Suessiales</taxon>
        <taxon>Symbiodiniaceae</taxon>
        <taxon>Symbiodinium</taxon>
    </lineage>
</organism>
<dbReference type="Gene3D" id="3.30.70.1230">
    <property type="entry name" value="Nucleotide cyclase"/>
    <property type="match status" value="2"/>
</dbReference>
<dbReference type="OrthoDB" id="354346at2759"/>
<evidence type="ECO:0000313" key="2">
    <source>
        <dbReference type="Proteomes" id="UP000186817"/>
    </source>
</evidence>
<dbReference type="InterPro" id="IPR001054">
    <property type="entry name" value="A/G_cyclase"/>
</dbReference>
<dbReference type="GO" id="GO:0070482">
    <property type="term" value="P:response to oxygen levels"/>
    <property type="evidence" value="ECO:0007669"/>
    <property type="project" value="TreeGrafter"/>
</dbReference>
<dbReference type="GO" id="GO:0019934">
    <property type="term" value="P:cGMP-mediated signaling"/>
    <property type="evidence" value="ECO:0007669"/>
    <property type="project" value="TreeGrafter"/>
</dbReference>
<dbReference type="InterPro" id="IPR029787">
    <property type="entry name" value="Nucleotide_cyclase"/>
</dbReference>
<dbReference type="SUPFAM" id="SSF55073">
    <property type="entry name" value="Nucleotide cyclase"/>
    <property type="match status" value="2"/>
</dbReference>
<reference evidence="1 2" key="1">
    <citation type="submission" date="2016-02" db="EMBL/GenBank/DDBJ databases">
        <title>Genome analysis of coral dinoflagellate symbionts highlights evolutionary adaptations to a symbiotic lifestyle.</title>
        <authorList>
            <person name="Aranda M."/>
            <person name="Li Y."/>
            <person name="Liew Y.J."/>
            <person name="Baumgarten S."/>
            <person name="Simakov O."/>
            <person name="Wilson M."/>
            <person name="Piel J."/>
            <person name="Ashoor H."/>
            <person name="Bougouffa S."/>
            <person name="Bajic V.B."/>
            <person name="Ryu T."/>
            <person name="Ravasi T."/>
            <person name="Bayer T."/>
            <person name="Micklem G."/>
            <person name="Kim H."/>
            <person name="Bhak J."/>
            <person name="Lajeunesse T.C."/>
            <person name="Voolstra C.R."/>
        </authorList>
    </citation>
    <scope>NUCLEOTIDE SEQUENCE [LARGE SCALE GENOMIC DNA]</scope>
    <source>
        <strain evidence="1 2">CCMP2467</strain>
    </source>
</reference>
<dbReference type="GO" id="GO:0008074">
    <property type="term" value="C:guanylate cyclase complex, soluble"/>
    <property type="evidence" value="ECO:0007669"/>
    <property type="project" value="TreeGrafter"/>
</dbReference>
<dbReference type="GO" id="GO:0004383">
    <property type="term" value="F:guanylate cyclase activity"/>
    <property type="evidence" value="ECO:0007669"/>
    <property type="project" value="TreeGrafter"/>
</dbReference>
<dbReference type="PROSITE" id="PS50125">
    <property type="entry name" value="GUANYLATE_CYCLASE_2"/>
    <property type="match status" value="2"/>
</dbReference>
<dbReference type="EMBL" id="LSRX01000330">
    <property type="protein sequence ID" value="OLQ00384.1"/>
    <property type="molecule type" value="Genomic_DNA"/>
</dbReference>
<dbReference type="Proteomes" id="UP000186817">
    <property type="component" value="Unassembled WGS sequence"/>
</dbReference>
<dbReference type="CDD" id="cd07302">
    <property type="entry name" value="CHD"/>
    <property type="match status" value="2"/>
</dbReference>
<dbReference type="AlphaFoldDB" id="A0A1Q9DYY3"/>
<comment type="caution">
    <text evidence="1">The sequence shown here is derived from an EMBL/GenBank/DDBJ whole genome shotgun (WGS) entry which is preliminary data.</text>
</comment>
<dbReference type="PANTHER" id="PTHR45655:SF13">
    <property type="entry name" value="SOLUBLE GUANYLATE CYCLASE GCY-32-RELATED"/>
    <property type="match status" value="1"/>
</dbReference>
<keyword evidence="2" id="KW-1185">Reference proteome</keyword>
<dbReference type="PANTHER" id="PTHR45655">
    <property type="entry name" value="GUANYLATE CYCLASE SOLUBLE SUBUNIT BETA-2"/>
    <property type="match status" value="1"/>
</dbReference>
<name>A0A1Q9DYY3_SYMMI</name>
<keyword evidence="1" id="KW-0675">Receptor</keyword>
<dbReference type="SMART" id="SM00044">
    <property type="entry name" value="CYCc"/>
    <property type="match status" value="2"/>
</dbReference>
<gene>
    <name evidence="1" type="primary">GUCY2C</name>
    <name evidence="1" type="ORF">AK812_SmicGene16982</name>
</gene>
<evidence type="ECO:0000313" key="1">
    <source>
        <dbReference type="EMBL" id="OLQ00384.1"/>
    </source>
</evidence>
<accession>A0A1Q9DYY3</accession>
<protein>
    <submittedName>
        <fullName evidence="1">Heat-stable enterotoxin receptor</fullName>
    </submittedName>
</protein>
<sequence length="1215" mass="137416">MSEHWWLRATLAYNIICICLLVPLPILNLWWRNMKLHLALVILAYADRLVASFPLLHIACTDRRYALHCYAPREHTCELLEYYRFQRQMFSVMAQVLILPEYRYCVYMWGWVFLAALVAAIFVAEDDNYLSSAKNEFFVRFVLLALVQMVANRKKRTMEEQLRSLFLTVLKSRDVSRSMFQILEFMVPSFVILPMLKYPGETHSYHYEGASVLFIAFHDFESVVQRTTPPELLDYLNMYYNHFDWFCAKRGVTKIETVAEEYVCAVGVEPRDSCRSSTENVHKLIDMALDILFMEIPDGMSFKMGIHTGPIVAGVVGSKLPRYRLFGDTINSAARMMQKGLPGEVQFGEQTKAILPESVKYHPRGPVEMKGKGQVMTYLLDHVKHSRNNTHIKTNVLLARNRTPRAWHSAVLEGKRCAEGPVNSDHLEIFNDVLKELEASETAVRKWYHCSQCCPAWADFSKDREREFQKWYHNNVLRANFGSKRLSRQTLFLACATLGEAAYILFLNSALIAVEEFWDGVLELKVYFCLRAVALVVSVVMGTICPALLRNRNTDRAMRIGRVVAQSGHFVFVVLVMLSYMLLPRYANNGSDAVPDNVVALLFFPVYSAFMISYQLQSSVALIYLAGFSLVILVVFVSPGSDENGYPSEGIAFMGYSLIFVMKAFIGERSLRSQFKARQAIDVAKTRIEGILDSMMPKLVINELQRLSRDDALPSHHYFRATVVQSDLAGFTRLAGSKTPEEVVRTVSHLFGLFDDEADRLGIYKVETVGDAYIGGQAEPPLTEENHPPNVIDFGLSMVKATQRWARESGEDIQCRVGVHYGECRGGIVGTDKQRYHLFGTLIHQLELLEATAPPNRVQVSSSCKEAAEAAWEAARSQAAPDSAVGTVRSAPFRFFRRPEPALVTSKGERHEFASVGGRTFLIQAWRSESRPKLGADGSYESPDTAAKYSQAFSENASVPPSMLEQFPEEVRSTNVIYLKVLRGDPVPFAYDSSFRAFDDYSGCPEISMKQIVRQRQTDTILITRSTSHHPTLSTDGDNTIPWNPVAKIYSIIYTDAYFNLGQQIYRPGDEDLLDRNSTETNNIENGWAALCFDQGDVQGRLPSVPVRQFSSDQAFIYLLEAWAAILAPMIFEHWLDGCCIQCCDNEASRHALMTKISPRSGGVRLRWEDAATTDGKRCAAWNRGRTMTMIKTFTGAREQYFGITLSTSVLKEIQ</sequence>